<proteinExistence type="predicted"/>
<sequence length="2941" mass="338301">MSRNCSACKLNISSIEDNREKLADERAAIQKKTFTKWVNNHLSKNGYSINDLFMDLRDGINLAHLIDILTNSSLLKSTGRTPFHALQNITGCLEHLKNYGVKLVNIRTEDIHEGNQKLTLGLIWTLILHFELSFIKTKIDQASSINKNTSANNVSSVDNNNQMNKENISSMGSDKEVTTVRGALLRWAQQSLSSDSKLIPVTNFTTSWRDGKAFCGIISNQDSKAFPKDLWIGNNITPKQRLKLAFDTAEKLYGVPCLLDPEDVDCENPDDKSIITYLSLLCQSLSFKSSKDLPNLDDKLKDKANKYMDEFFTIANSFKDKPSTVKTELLKKELDEHTKLLETMESKKREFVEDVLSHDEENISPETNGHIKETKDFIEKSIDFAKTRLYELQEAFELCDNLNENIKSLDEWFASFLKSMDELKESIPDCSDQNIDAYESELESLCEGIKRQSDFWDVVMERVDKFFEDHDNQNMLIEINNLRDNFSKRFEKAWSLLDKLAEEFDEKKAEQLQESFVTLDVSSGNMVCDNDDVKIFNEKVTKMNSYIVELETIMNRLQPIVEISLDQMQSELSEINGILVEMDERTFIMEELCKHISDIERDGIDSSHMYEGQLLLQLDERWKVLTSFFKNRSNELDGVLIKRGNFIQVINETISWIDSVQKYIDEGDVKYADVKIIDLEICRLKVLEDDIKDHGTSIADIKNSLPSQMYLINDVLKLVVEMSEKYDKLKNLWNNRYKELEFMKEEALSILKTFEDIKEELIKFEQKLMLPQPLPAIEKNVNSKKEKFDKLYAEFHEYNENIVKVNIEKGKSDKRAWYRNNVSLLNEQISKLEKDFEEKKLKFEKALEHGKEITKTIDSLKFFIEHAEEFVDNINTESCSLQILSQELNLFDEFLNDLKSHKSTFNYLKKLSEDAIAICDKKDAVTLENDIAKIGHKITKIEKKKQEKYGILKTKQTDITSFYDSLSYEIDWIGNLMVTLSNISLDEANPNETQKLVEKCSSFCIEIKNHSDSISKLLTKGSKLKSEALVNEKNSYENDIDKLSSLWDELKELSDKKYQELQKILSNKEEHNKKINDYLMWCENYINLFEKDLNEGKFIETMESILKSEEEYKLLQADINAHERLIEDEVSNLNNVSDYTNLLQLDKNWEKLKCLISRKETSLMDAKEKSLLLDEKNKNLLQFLDDVNNKILLLNNSENNNIEENVDSLKKLNDQINEKKQDFDEFNTIIKEYLSEASLKSKEYLSKMSEDLSYKWNDTVLKNDENLSVCEVELEKFKEFKKSIDENKKMIDEYKVELNKLDDPESITFLEDHEFAYQQYLLIKSDIDNHCHLINKLFDEINKMTNKCTGKDILIKEKDELLKDLDALQKQCSEYGENLSNTKNDIIETNNLSNFTFTEWRDRYIKWHDLGKLRINDLFRNFDDKGTGYLSKEEIISPFLLSSFQTNKKEMEKVAGVFDEGKNMINVKKFLQALKVPSDKTSALKTEKAIIEKEISIQCGQCKCAEKYKVEKISTTEDGVIYSFGNDGGFKRFIRILQFSIMVRVGGGWVTLEKFLETHDPCRVDRKTNLEIYGIGKRLPHTVGRMENFQQKRHNSFNVINSNRSSDDNTPVRRPLSRQISKIPFCIFLLIIFLEYMNTNAVCQMMLYRKLIFWLKNDIILYLFQFEQFIIIKKKTSDVVCFFDVLQLLEITSNSLNNYHRKFFLFPIQDLFFPYKIVGWRDVTVGYLNSEESMLSEGKYLDDECDSVSELVDSMETAFVGKNTSSTQQLVFANLNSYHVKLSKRMGSSYEPVLEYVPSFLVETFYRLNWMKYTDVQGIFRVEGNQLRLKKLDTKPLFLGWQVVDKEYSVHDLCTLVKRFFREIEDPILEGQQQHILQFASNENPPKAMKQSLSVILHSLDSKKYGALMFTLLQLHNVAKKENINSMSYENLAIVFAPTFFRETGVSSQNEKKKSKIGNFPSINPHQYEALKKANETKVRAVKFLIENAFFFAYDEQRTKPRRRLTNAKDIATAISDMRNKDGSISDYLECNFSSSNDNIFEKSFSHDYSKKMLKSVGHAKSEDSSKGQNVGCLSRNFSLHSGARKSPRSLSEHSIVSNNLNDDLSDKTRRFNKKGTVKSMKDFTYGKRKSNPSKRSSSVVKVLNSITNLASSASSTMANIWQRRGSGGPLEYGFINNLPGQNLNDAFLSPSGSSIRSRSSSQYSRNNSRERCSLKRTSSSEQLPSPMIINHELRNSRSSMKRCNNVNRNVITPNIDQVIEVAKREIASFKYPISRSSFRDIKQQKFRKINLLTKPVDDKTSTLLINESNTISSNSNVMVPVITGKFNRKSAIRCSKKDLESEKNDVENQNLALIRDLVSGEGKKRDVALTIDRSRRNTAPVKSMFGRNTLRRNQPNSIQSGLKTPKITRSNKFLNNENFDDSFELKSDESASIFKSTLCARSSSFHNGVLSSPDSRKPLSVMNMQRNDTSNLFDSDHSMLKLNEKGSPFKYPSKIIKRNSSEMNKSRNNDSLDDLIKHKKKYSSINVESELDEEETNIDVDIIQHEQNFSINITIPENSIVTEKCKYVCGNITPPLPDNDELKRNNKNVIPSYTSEAFNLSLSREDLEKLAPVTTSLFISPRESITPNCDNSRLNKVSSPSNSKTSTTSFGSLLNTDTFLNVTKDKSISPSNDGNIHLTDNNTQSPTTSMSNIKSYSNYSSTCTKKSDFDSLPNKMQINSPSDMIEIFKTSTSEVNRTKTAIQRQSTGTWKETSSPTSFIPNVVNKMFNTFIEKSPMKLIRPVSPVKEKCNATTTISSQQTKEEKINCCIKVEQKQCSIINKPCEHNVQTSAFGTVIDESPKKTIIRLDSSFKTPALPKSGKDKYVSSRRKKASVVNDDDFKNSEYMVDQLKNAKNSKDMENVDSPSAKYANTRPSLAVLYKEKCGNVKEKVSQFSHLSL</sequence>
<protein>
    <submittedName>
        <fullName evidence="13">Rho-GAP domain-containing protein</fullName>
    </submittedName>
</protein>
<feature type="coiled-coil region" evidence="6">
    <location>
        <begin position="815"/>
        <end position="849"/>
    </location>
</feature>
<dbReference type="InterPro" id="IPR018159">
    <property type="entry name" value="Spectrin/alpha-actinin"/>
</dbReference>
<dbReference type="PROSITE" id="PS50238">
    <property type="entry name" value="RHOGAP"/>
    <property type="match status" value="1"/>
</dbReference>
<keyword evidence="6" id="KW-0175">Coiled coil</keyword>
<dbReference type="SMART" id="SM00033">
    <property type="entry name" value="CH"/>
    <property type="match status" value="2"/>
</dbReference>
<feature type="compositionally biased region" description="Polar residues" evidence="7">
    <location>
        <begin position="2089"/>
        <end position="2103"/>
    </location>
</feature>
<keyword evidence="3" id="KW-0677">Repeat</keyword>
<dbReference type="InterPro" id="IPR036534">
    <property type="entry name" value="GAR_dom_sf"/>
</dbReference>
<dbReference type="Gene3D" id="1.20.58.60">
    <property type="match status" value="3"/>
</dbReference>
<dbReference type="GO" id="GO:0003779">
    <property type="term" value="F:actin binding"/>
    <property type="evidence" value="ECO:0007669"/>
    <property type="project" value="UniProtKB-KW"/>
</dbReference>
<dbReference type="InterPro" id="IPR001715">
    <property type="entry name" value="CH_dom"/>
</dbReference>
<evidence type="ECO:0000313" key="13">
    <source>
        <dbReference type="WBParaSite" id="TCONS_00009654.p1"/>
    </source>
</evidence>
<dbReference type="SMART" id="SM00150">
    <property type="entry name" value="SPEC"/>
    <property type="match status" value="3"/>
</dbReference>
<evidence type="ECO:0000256" key="7">
    <source>
        <dbReference type="SAM" id="MobiDB-lite"/>
    </source>
</evidence>
<evidence type="ECO:0000256" key="5">
    <source>
        <dbReference type="ARBA" id="ARBA00023212"/>
    </source>
</evidence>
<dbReference type="SMART" id="SM00243">
    <property type="entry name" value="GAS2"/>
    <property type="match status" value="1"/>
</dbReference>
<feature type="coiled-coil region" evidence="6">
    <location>
        <begin position="2330"/>
        <end position="2357"/>
    </location>
</feature>
<feature type="coiled-coil region" evidence="6">
    <location>
        <begin position="1026"/>
        <end position="1053"/>
    </location>
</feature>
<dbReference type="GO" id="GO:0008017">
    <property type="term" value="F:microtubule binding"/>
    <property type="evidence" value="ECO:0007669"/>
    <property type="project" value="InterPro"/>
</dbReference>
<dbReference type="PROSITE" id="PS00019">
    <property type="entry name" value="ACTININ_1"/>
    <property type="match status" value="1"/>
</dbReference>
<feature type="region of interest" description="Disordered" evidence="7">
    <location>
        <begin position="2666"/>
        <end position="2694"/>
    </location>
</feature>
<dbReference type="SMART" id="SM00324">
    <property type="entry name" value="RhoGAP"/>
    <property type="match status" value="1"/>
</dbReference>
<dbReference type="InterPro" id="IPR008936">
    <property type="entry name" value="Rho_GTPase_activation_prot"/>
</dbReference>
<dbReference type="InterPro" id="IPR003108">
    <property type="entry name" value="GAR_dom"/>
</dbReference>
<dbReference type="FunFam" id="1.10.418.10:FF:000048">
    <property type="entry name" value="Short stop, isoform B"/>
    <property type="match status" value="1"/>
</dbReference>
<feature type="coiled-coil region" evidence="6">
    <location>
        <begin position="1351"/>
        <end position="1385"/>
    </location>
</feature>
<dbReference type="CDD" id="cd00176">
    <property type="entry name" value="SPEC"/>
    <property type="match status" value="1"/>
</dbReference>
<dbReference type="Pfam" id="PF02187">
    <property type="entry name" value="GAS2"/>
    <property type="match status" value="1"/>
</dbReference>
<evidence type="ECO:0000256" key="1">
    <source>
        <dbReference type="ARBA" id="ARBA00004245"/>
    </source>
</evidence>
<dbReference type="InterPro" id="IPR000198">
    <property type="entry name" value="RhoGAP_dom"/>
</dbReference>
<dbReference type="PROSITE" id="PS00020">
    <property type="entry name" value="ACTININ_2"/>
    <property type="match status" value="1"/>
</dbReference>
<dbReference type="Gene3D" id="3.30.920.20">
    <property type="entry name" value="Gas2-like domain"/>
    <property type="match status" value="1"/>
</dbReference>
<feature type="domain" description="Rho-GAP" evidence="10">
    <location>
        <begin position="1788"/>
        <end position="1993"/>
    </location>
</feature>
<dbReference type="SUPFAM" id="SSF48350">
    <property type="entry name" value="GTPase activation domain, GAP"/>
    <property type="match status" value="1"/>
</dbReference>
<keyword evidence="4" id="KW-0009">Actin-binding</keyword>
<dbReference type="PROSITE" id="PS50222">
    <property type="entry name" value="EF_HAND_2"/>
    <property type="match status" value="1"/>
</dbReference>
<feature type="region of interest" description="Disordered" evidence="7">
    <location>
        <begin position="2630"/>
        <end position="2650"/>
    </location>
</feature>
<dbReference type="Pfam" id="PF00620">
    <property type="entry name" value="RhoGAP"/>
    <property type="match status" value="1"/>
</dbReference>
<evidence type="ECO:0000256" key="2">
    <source>
        <dbReference type="ARBA" id="ARBA00022490"/>
    </source>
</evidence>
<dbReference type="PROSITE" id="PS50021">
    <property type="entry name" value="CH"/>
    <property type="match status" value="2"/>
</dbReference>
<feature type="coiled-coil region" evidence="6">
    <location>
        <begin position="1195"/>
        <end position="1229"/>
    </location>
</feature>
<feature type="region of interest" description="Disordered" evidence="7">
    <location>
        <begin position="2191"/>
        <end position="2225"/>
    </location>
</feature>
<feature type="compositionally biased region" description="Low complexity" evidence="7">
    <location>
        <begin position="2639"/>
        <end position="2650"/>
    </location>
</feature>
<dbReference type="Gene3D" id="1.10.418.10">
    <property type="entry name" value="Calponin-like domain"/>
    <property type="match status" value="2"/>
</dbReference>
<dbReference type="SUPFAM" id="SSF47576">
    <property type="entry name" value="Calponin-homology domain, CH-domain"/>
    <property type="match status" value="1"/>
</dbReference>
<dbReference type="PROSITE" id="PS51460">
    <property type="entry name" value="GAR"/>
    <property type="match status" value="1"/>
</dbReference>
<evidence type="ECO:0000256" key="6">
    <source>
        <dbReference type="SAM" id="Coils"/>
    </source>
</evidence>
<feature type="domain" description="Calponin-homology (CH)" evidence="8">
    <location>
        <begin position="178"/>
        <end position="286"/>
    </location>
</feature>
<reference evidence="13" key="1">
    <citation type="submission" date="2024-02" db="UniProtKB">
        <authorList>
            <consortium name="WormBaseParasite"/>
        </authorList>
    </citation>
    <scope>IDENTIFICATION</scope>
</reference>
<keyword evidence="5" id="KW-0206">Cytoskeleton</keyword>
<evidence type="ECO:0000256" key="3">
    <source>
        <dbReference type="ARBA" id="ARBA00022737"/>
    </source>
</evidence>
<dbReference type="CDD" id="cd00159">
    <property type="entry name" value="RhoGAP"/>
    <property type="match status" value="1"/>
</dbReference>
<dbReference type="InterPro" id="IPR011992">
    <property type="entry name" value="EF-hand-dom_pair"/>
</dbReference>
<evidence type="ECO:0000259" key="10">
    <source>
        <dbReference type="PROSITE" id="PS50238"/>
    </source>
</evidence>
<evidence type="ECO:0000313" key="12">
    <source>
        <dbReference type="Proteomes" id="UP000035681"/>
    </source>
</evidence>
<feature type="coiled-coil region" evidence="6">
    <location>
        <begin position="327"/>
        <end position="354"/>
    </location>
</feature>
<accession>A0AAF5DCU2</accession>
<dbReference type="GO" id="GO:0005886">
    <property type="term" value="C:plasma membrane"/>
    <property type="evidence" value="ECO:0007669"/>
    <property type="project" value="UniProtKB-SubCell"/>
</dbReference>
<keyword evidence="2" id="KW-0963">Cytoplasm</keyword>
<evidence type="ECO:0000259" key="8">
    <source>
        <dbReference type="PROSITE" id="PS50021"/>
    </source>
</evidence>
<dbReference type="InterPro" id="IPR002048">
    <property type="entry name" value="EF_hand_dom"/>
</dbReference>
<dbReference type="Gene3D" id="1.10.555.10">
    <property type="entry name" value="Rho GTPase activation protein"/>
    <property type="match status" value="1"/>
</dbReference>
<dbReference type="WBParaSite" id="TCONS_00009654.p1">
    <property type="protein sequence ID" value="TCONS_00009654.p1"/>
    <property type="gene ID" value="XLOC_007430"/>
</dbReference>
<dbReference type="GO" id="GO:0007165">
    <property type="term" value="P:signal transduction"/>
    <property type="evidence" value="ECO:0007669"/>
    <property type="project" value="InterPro"/>
</dbReference>
<dbReference type="InterPro" id="IPR036872">
    <property type="entry name" value="CH_dom_sf"/>
</dbReference>
<organism evidence="12 13">
    <name type="scientific">Strongyloides stercoralis</name>
    <name type="common">Threadworm</name>
    <dbReference type="NCBI Taxonomy" id="6248"/>
    <lineage>
        <taxon>Eukaryota</taxon>
        <taxon>Metazoa</taxon>
        <taxon>Ecdysozoa</taxon>
        <taxon>Nematoda</taxon>
        <taxon>Chromadorea</taxon>
        <taxon>Rhabditida</taxon>
        <taxon>Tylenchina</taxon>
        <taxon>Panagrolaimomorpha</taxon>
        <taxon>Strongyloidoidea</taxon>
        <taxon>Strongyloididae</taxon>
        <taxon>Strongyloides</taxon>
    </lineage>
</organism>
<dbReference type="PANTHER" id="PTHR11915">
    <property type="entry name" value="SPECTRIN/FILAMIN RELATED CYTOSKELETAL PROTEIN"/>
    <property type="match status" value="1"/>
</dbReference>
<feature type="domain" description="EF-hand" evidence="9">
    <location>
        <begin position="1410"/>
        <end position="1445"/>
    </location>
</feature>
<dbReference type="InterPro" id="IPR001589">
    <property type="entry name" value="Actinin_actin-bd_CS"/>
</dbReference>
<dbReference type="InterPro" id="IPR002017">
    <property type="entry name" value="Spectrin_repeat"/>
</dbReference>
<feature type="domain" description="Calponin-homology (CH)" evidence="8">
    <location>
        <begin position="28"/>
        <end position="131"/>
    </location>
</feature>
<feature type="compositionally biased region" description="Low complexity" evidence="7">
    <location>
        <begin position="2191"/>
        <end position="2207"/>
    </location>
</feature>
<dbReference type="SUPFAM" id="SSF47473">
    <property type="entry name" value="EF-hand"/>
    <property type="match status" value="1"/>
</dbReference>
<dbReference type="SUPFAM" id="SSF46966">
    <property type="entry name" value="Spectrin repeat"/>
    <property type="match status" value="3"/>
</dbReference>
<evidence type="ECO:0000256" key="4">
    <source>
        <dbReference type="ARBA" id="ARBA00023203"/>
    </source>
</evidence>
<evidence type="ECO:0000259" key="9">
    <source>
        <dbReference type="PROSITE" id="PS50222"/>
    </source>
</evidence>
<dbReference type="Proteomes" id="UP000035681">
    <property type="component" value="Unplaced"/>
</dbReference>
<dbReference type="GO" id="GO:0005856">
    <property type="term" value="C:cytoskeleton"/>
    <property type="evidence" value="ECO:0007669"/>
    <property type="project" value="UniProtKB-SubCell"/>
</dbReference>
<keyword evidence="12" id="KW-1185">Reference proteome</keyword>
<dbReference type="Pfam" id="PF00435">
    <property type="entry name" value="Spectrin"/>
    <property type="match status" value="1"/>
</dbReference>
<evidence type="ECO:0000259" key="11">
    <source>
        <dbReference type="PROSITE" id="PS51460"/>
    </source>
</evidence>
<feature type="region of interest" description="Disordered" evidence="7">
    <location>
        <begin position="2082"/>
        <end position="2114"/>
    </location>
</feature>
<dbReference type="SUPFAM" id="SSF143575">
    <property type="entry name" value="GAS2 domain-like"/>
    <property type="match status" value="1"/>
</dbReference>
<feature type="compositionally biased region" description="Polar residues" evidence="7">
    <location>
        <begin position="2669"/>
        <end position="2694"/>
    </location>
</feature>
<dbReference type="Pfam" id="PF00307">
    <property type="entry name" value="CH"/>
    <property type="match status" value="2"/>
</dbReference>
<name>A0AAF5DCU2_STRER</name>
<dbReference type="GO" id="GO:0005509">
    <property type="term" value="F:calcium ion binding"/>
    <property type="evidence" value="ECO:0007669"/>
    <property type="project" value="InterPro"/>
</dbReference>
<comment type="subcellular location">
    <subcellularLocation>
        <location evidence="1">Cytoplasm</location>
        <location evidence="1">Cytoskeleton</location>
    </subcellularLocation>
</comment>
<feature type="domain" description="GAR" evidence="11">
    <location>
        <begin position="1481"/>
        <end position="1563"/>
    </location>
</feature>